<dbReference type="EMBL" id="CAADRN010000179">
    <property type="protein sequence ID" value="VFU14663.1"/>
    <property type="molecule type" value="Genomic_DNA"/>
</dbReference>
<gene>
    <name evidence="3" type="ORF">SCFA_260005</name>
</gene>
<keyword evidence="2" id="KW-1133">Transmembrane helix</keyword>
<proteinExistence type="predicted"/>
<evidence type="ECO:0008006" key="4">
    <source>
        <dbReference type="Google" id="ProtNLM"/>
    </source>
</evidence>
<dbReference type="GO" id="GO:0005886">
    <property type="term" value="C:plasma membrane"/>
    <property type="evidence" value="ECO:0007669"/>
    <property type="project" value="TreeGrafter"/>
</dbReference>
<dbReference type="AlphaFoldDB" id="A0A485M048"/>
<feature type="region of interest" description="Disordered" evidence="1">
    <location>
        <begin position="1"/>
        <end position="20"/>
    </location>
</feature>
<keyword evidence="2" id="KW-0472">Membrane</keyword>
<dbReference type="Pfam" id="PF04657">
    <property type="entry name" value="DMT_YdcZ"/>
    <property type="match status" value="1"/>
</dbReference>
<dbReference type="PANTHER" id="PTHR34821:SF2">
    <property type="entry name" value="INNER MEMBRANE PROTEIN YDCZ"/>
    <property type="match status" value="1"/>
</dbReference>
<feature type="transmembrane region" description="Helical" evidence="2">
    <location>
        <begin position="64"/>
        <end position="83"/>
    </location>
</feature>
<evidence type="ECO:0000313" key="3">
    <source>
        <dbReference type="EMBL" id="VFU14663.1"/>
    </source>
</evidence>
<feature type="transmembrane region" description="Helical" evidence="2">
    <location>
        <begin position="95"/>
        <end position="112"/>
    </location>
</feature>
<keyword evidence="2" id="KW-0812">Transmembrane</keyword>
<reference evidence="3" key="1">
    <citation type="submission" date="2019-03" db="EMBL/GenBank/DDBJ databases">
        <authorList>
            <person name="Hao L."/>
        </authorList>
    </citation>
    <scope>NUCLEOTIDE SEQUENCE</scope>
</reference>
<feature type="transmembrane region" description="Helical" evidence="2">
    <location>
        <begin position="151"/>
        <end position="170"/>
    </location>
</feature>
<protein>
    <recommendedName>
        <fullName evidence="4">DMT family transporter</fullName>
    </recommendedName>
</protein>
<sequence>MGQMAEFRNNDRAGGKDKAKGGKNMTLKVLPLVIAALSGVAMAIQGSLNSALGKVIGLWETTFVVHLTGLLLVAALLFVCRIGDGCLANFLQAPWYTYLGGVLGVLIIYGVVSSIPKIGVAPATTAIIMGQVLTAGLVDHFGLFGMNKIPFSIYNLLGTVMMAGGAWLILRQ</sequence>
<feature type="compositionally biased region" description="Basic and acidic residues" evidence="1">
    <location>
        <begin position="8"/>
        <end position="20"/>
    </location>
</feature>
<evidence type="ECO:0000256" key="2">
    <source>
        <dbReference type="SAM" id="Phobius"/>
    </source>
</evidence>
<name>A0A485M048_9ZZZZ</name>
<feature type="transmembrane region" description="Helical" evidence="2">
    <location>
        <begin position="25"/>
        <end position="44"/>
    </location>
</feature>
<organism evidence="3">
    <name type="scientific">anaerobic digester metagenome</name>
    <dbReference type="NCBI Taxonomy" id="1263854"/>
    <lineage>
        <taxon>unclassified sequences</taxon>
        <taxon>metagenomes</taxon>
        <taxon>ecological metagenomes</taxon>
    </lineage>
</organism>
<dbReference type="InterPro" id="IPR006750">
    <property type="entry name" value="YdcZ"/>
</dbReference>
<feature type="transmembrane region" description="Helical" evidence="2">
    <location>
        <begin position="118"/>
        <end position="139"/>
    </location>
</feature>
<dbReference type="PANTHER" id="PTHR34821">
    <property type="entry name" value="INNER MEMBRANE PROTEIN YDCZ"/>
    <property type="match status" value="1"/>
</dbReference>
<accession>A0A485M048</accession>
<evidence type="ECO:0000256" key="1">
    <source>
        <dbReference type="SAM" id="MobiDB-lite"/>
    </source>
</evidence>